<accession>A0A6C0KWI5</accession>
<dbReference type="Pfam" id="PF19196">
    <property type="entry name" value="DUF5871"/>
    <property type="match status" value="1"/>
</dbReference>
<evidence type="ECO:0000313" key="1">
    <source>
        <dbReference type="EMBL" id="QHU21037.1"/>
    </source>
</evidence>
<reference evidence="1" key="1">
    <citation type="journal article" date="2020" name="Nature">
        <title>Giant virus diversity and host interactions through global metagenomics.</title>
        <authorList>
            <person name="Schulz F."/>
            <person name="Roux S."/>
            <person name="Paez-Espino D."/>
            <person name="Jungbluth S."/>
            <person name="Walsh D.A."/>
            <person name="Denef V.J."/>
            <person name="McMahon K.D."/>
            <person name="Konstantinidis K.T."/>
            <person name="Eloe-Fadrosh E.A."/>
            <person name="Kyrpides N.C."/>
            <person name="Woyke T."/>
        </authorList>
    </citation>
    <scope>NUCLEOTIDE SEQUENCE</scope>
    <source>
        <strain evidence="1">GVMAG-S-3300013094-100</strain>
    </source>
</reference>
<organism evidence="1">
    <name type="scientific">viral metagenome</name>
    <dbReference type="NCBI Taxonomy" id="1070528"/>
    <lineage>
        <taxon>unclassified sequences</taxon>
        <taxon>metagenomes</taxon>
        <taxon>organismal metagenomes</taxon>
    </lineage>
</organism>
<dbReference type="AlphaFoldDB" id="A0A6C0KWI5"/>
<protein>
    <submittedName>
        <fullName evidence="1">Uncharacterized protein</fullName>
    </submittedName>
</protein>
<dbReference type="InterPro" id="IPR043804">
    <property type="entry name" value="DUF5871"/>
</dbReference>
<name>A0A6C0KWI5_9ZZZZ</name>
<sequence>MDLRIENPKKKKGMYISKVVTNNNKEVRLKINLAKFISLQKIPESGDLLKIWLNPSVNENIINIFKKIDEEVLHAIIDNNEIWFENGLSLDKINDFFRPSLNVLNNTILLLNSNTEDSLITYDNNIVDSLNDITFIDTHMNIEVELKGLYFFPKKCGIRWIIRKIIINKENSNENTSDWLDRKTIDEEWENDLHTINNNIDDHCNKLINKINNMRQFKKEINDRFEESKKIDLIDKEWNKILHNLSKKIIKYYDGILV</sequence>
<dbReference type="EMBL" id="MN740977">
    <property type="protein sequence ID" value="QHU21037.1"/>
    <property type="molecule type" value="Genomic_DNA"/>
</dbReference>
<proteinExistence type="predicted"/>